<comment type="caution">
    <text evidence="1">The sequence shown here is derived from an EMBL/GenBank/DDBJ whole genome shotgun (WGS) entry which is preliminary data.</text>
</comment>
<reference evidence="1 2" key="1">
    <citation type="submission" date="2024-03" db="EMBL/GenBank/DDBJ databases">
        <title>The Acrasis kona genome and developmental transcriptomes reveal deep origins of eukaryotic multicellular pathways.</title>
        <authorList>
            <person name="Sheikh S."/>
            <person name="Fu C.-J."/>
            <person name="Brown M.W."/>
            <person name="Baldauf S.L."/>
        </authorList>
    </citation>
    <scope>NUCLEOTIDE SEQUENCE [LARGE SCALE GENOMIC DNA]</scope>
    <source>
        <strain evidence="1 2">ATCC MYA-3509</strain>
    </source>
</reference>
<organism evidence="1 2">
    <name type="scientific">Acrasis kona</name>
    <dbReference type="NCBI Taxonomy" id="1008807"/>
    <lineage>
        <taxon>Eukaryota</taxon>
        <taxon>Discoba</taxon>
        <taxon>Heterolobosea</taxon>
        <taxon>Tetramitia</taxon>
        <taxon>Eutetramitia</taxon>
        <taxon>Acrasidae</taxon>
        <taxon>Acrasis</taxon>
    </lineage>
</organism>
<dbReference type="Proteomes" id="UP001431209">
    <property type="component" value="Unassembled WGS sequence"/>
</dbReference>
<name>A0AAW2YS70_9EUKA</name>
<gene>
    <name evidence="1" type="ORF">AKO1_001669</name>
</gene>
<dbReference type="AlphaFoldDB" id="A0AAW2YS70"/>
<sequence>MTIQVLRGKSLNVKHLNETDLHNQPRHSDVTLPNTFLPFPAEQAALGRNF</sequence>
<proteinExistence type="predicted"/>
<evidence type="ECO:0000313" key="1">
    <source>
        <dbReference type="EMBL" id="KAL0479708.1"/>
    </source>
</evidence>
<dbReference type="EMBL" id="JAOPGA020000588">
    <property type="protein sequence ID" value="KAL0479708.1"/>
    <property type="molecule type" value="Genomic_DNA"/>
</dbReference>
<accession>A0AAW2YS70</accession>
<protein>
    <submittedName>
        <fullName evidence="1">Uncharacterized protein</fullName>
    </submittedName>
</protein>
<keyword evidence="2" id="KW-1185">Reference proteome</keyword>
<evidence type="ECO:0000313" key="2">
    <source>
        <dbReference type="Proteomes" id="UP001431209"/>
    </source>
</evidence>